<dbReference type="InterPro" id="IPR027806">
    <property type="entry name" value="HARBI1_dom"/>
</dbReference>
<comment type="subcellular location">
    <subcellularLocation>
        <location evidence="2">Nucleus</location>
    </subcellularLocation>
</comment>
<protein>
    <recommendedName>
        <fullName evidence="8">DDE Tnp4 domain-containing protein</fullName>
    </recommendedName>
</protein>
<comment type="similarity">
    <text evidence="3">Belongs to the HARBI1 family.</text>
</comment>
<dbReference type="Pfam" id="PF13359">
    <property type="entry name" value="DDE_Tnp_4"/>
    <property type="match status" value="1"/>
</dbReference>
<keyword evidence="5" id="KW-0479">Metal-binding</keyword>
<dbReference type="FunCoup" id="A0A5N4B5L8">
    <property type="interactions" value="1"/>
</dbReference>
<evidence type="ECO:0000256" key="2">
    <source>
        <dbReference type="ARBA" id="ARBA00004123"/>
    </source>
</evidence>
<evidence type="ECO:0000256" key="4">
    <source>
        <dbReference type="ARBA" id="ARBA00022722"/>
    </source>
</evidence>
<dbReference type="GO" id="GO:0005634">
    <property type="term" value="C:nucleus"/>
    <property type="evidence" value="ECO:0007669"/>
    <property type="project" value="UniProtKB-SubCell"/>
</dbReference>
<evidence type="ECO:0000256" key="1">
    <source>
        <dbReference type="ARBA" id="ARBA00001968"/>
    </source>
</evidence>
<gene>
    <name evidence="9" type="ORF">PPYR_01808</name>
</gene>
<dbReference type="Proteomes" id="UP000327044">
    <property type="component" value="Unassembled WGS sequence"/>
</dbReference>
<evidence type="ECO:0000256" key="3">
    <source>
        <dbReference type="ARBA" id="ARBA00006958"/>
    </source>
</evidence>
<dbReference type="GO" id="GO:0046872">
    <property type="term" value="F:metal ion binding"/>
    <property type="evidence" value="ECO:0007669"/>
    <property type="project" value="UniProtKB-KW"/>
</dbReference>
<dbReference type="InterPro" id="IPR045249">
    <property type="entry name" value="HARBI1-like"/>
</dbReference>
<keyword evidence="10" id="KW-1185">Reference proteome</keyword>
<evidence type="ECO:0000256" key="5">
    <source>
        <dbReference type="ARBA" id="ARBA00022723"/>
    </source>
</evidence>
<keyword evidence="6" id="KW-0378">Hydrolase</keyword>
<keyword evidence="4" id="KW-0540">Nuclease</keyword>
<evidence type="ECO:0000313" key="9">
    <source>
        <dbReference type="EMBL" id="KAB0804838.1"/>
    </source>
</evidence>
<evidence type="ECO:0000313" key="10">
    <source>
        <dbReference type="Proteomes" id="UP000327044"/>
    </source>
</evidence>
<accession>A0A5N4B5L8</accession>
<name>A0A5N4B5L8_PHOPY</name>
<evidence type="ECO:0000256" key="7">
    <source>
        <dbReference type="ARBA" id="ARBA00023242"/>
    </source>
</evidence>
<reference evidence="9 10" key="1">
    <citation type="journal article" date="2018" name="Elife">
        <title>Firefly genomes illuminate parallel origins of bioluminescence in beetles.</title>
        <authorList>
            <person name="Fallon T.R."/>
            <person name="Lower S.E."/>
            <person name="Chang C.H."/>
            <person name="Bessho-Uehara M."/>
            <person name="Martin G.J."/>
            <person name="Bewick A.J."/>
            <person name="Behringer M."/>
            <person name="Debat H.J."/>
            <person name="Wong I."/>
            <person name="Day J.C."/>
            <person name="Suvorov A."/>
            <person name="Silva C.J."/>
            <person name="Stanger-Hall K.F."/>
            <person name="Hall D.W."/>
            <person name="Schmitz R.J."/>
            <person name="Nelson D.R."/>
            <person name="Lewis S.M."/>
            <person name="Shigenobu S."/>
            <person name="Bybee S.M."/>
            <person name="Larracuente A.M."/>
            <person name="Oba Y."/>
            <person name="Weng J.K."/>
        </authorList>
    </citation>
    <scope>NUCLEOTIDE SEQUENCE [LARGE SCALE GENOMIC DNA]</scope>
    <source>
        <strain evidence="9">1611_PpyrPB1</strain>
        <tissue evidence="9">Whole body</tissue>
    </source>
</reference>
<dbReference type="GO" id="GO:0004518">
    <property type="term" value="F:nuclease activity"/>
    <property type="evidence" value="ECO:0007669"/>
    <property type="project" value="UniProtKB-KW"/>
</dbReference>
<feature type="domain" description="DDE Tnp4" evidence="8">
    <location>
        <begin position="182"/>
        <end position="249"/>
    </location>
</feature>
<evidence type="ECO:0000259" key="8">
    <source>
        <dbReference type="Pfam" id="PF13359"/>
    </source>
</evidence>
<organism evidence="9 10">
    <name type="scientific">Photinus pyralis</name>
    <name type="common">Common eastern firefly</name>
    <name type="synonym">Lampyris pyralis</name>
    <dbReference type="NCBI Taxonomy" id="7054"/>
    <lineage>
        <taxon>Eukaryota</taxon>
        <taxon>Metazoa</taxon>
        <taxon>Ecdysozoa</taxon>
        <taxon>Arthropoda</taxon>
        <taxon>Hexapoda</taxon>
        <taxon>Insecta</taxon>
        <taxon>Pterygota</taxon>
        <taxon>Neoptera</taxon>
        <taxon>Endopterygota</taxon>
        <taxon>Coleoptera</taxon>
        <taxon>Polyphaga</taxon>
        <taxon>Elateriformia</taxon>
        <taxon>Elateroidea</taxon>
        <taxon>Lampyridae</taxon>
        <taxon>Lampyrinae</taxon>
        <taxon>Photinus</taxon>
    </lineage>
</organism>
<dbReference type="PANTHER" id="PTHR22930">
    <property type="match status" value="1"/>
</dbReference>
<dbReference type="AlphaFoldDB" id="A0A5N4B5L8"/>
<comment type="caution">
    <text evidence="9">The sequence shown here is derived from an EMBL/GenBank/DDBJ whole genome shotgun (WGS) entry which is preliminary data.</text>
</comment>
<keyword evidence="7" id="KW-0539">Nucleus</keyword>
<comment type="cofactor">
    <cofactor evidence="1">
        <name>a divalent metal cation</name>
        <dbReference type="ChEBI" id="CHEBI:60240"/>
    </cofactor>
</comment>
<dbReference type="PANTHER" id="PTHR22930:SF269">
    <property type="entry name" value="NUCLEASE HARBI1-LIKE PROTEIN"/>
    <property type="match status" value="1"/>
</dbReference>
<dbReference type="InParanoid" id="A0A5N4B5L8"/>
<sequence length="290" mass="33469">MNRKTKLRHNNSAKVKAAVVAMMVAATVLDTDLPHARRWWTRPWLQRKDKGNLNLVNQEFQEDPEQFKQFLRIDEPTFNKLLELVTPYIQKKDTYFREAVSSRDKLIITLRFLATGESYRSLMYSFRQAESTISLFVPEVCRAIYHSLSEEYLKVPNTAAEWLNIAKDFQNIWNLPNVLGAMDGKHVVFKAKRSEGSSFYNYKGQHSIVLLGVVDANYQFIYVDIGTNGRVSDGGVFWNSSLASALFHDQLNFPEDKCLPGRNKPMPYVRKEFTNYVNNEGAVPWQDDIA</sequence>
<proteinExistence type="inferred from homology"/>
<dbReference type="GO" id="GO:0016787">
    <property type="term" value="F:hydrolase activity"/>
    <property type="evidence" value="ECO:0007669"/>
    <property type="project" value="UniProtKB-KW"/>
</dbReference>
<dbReference type="EMBL" id="VVIM01000001">
    <property type="protein sequence ID" value="KAB0804838.1"/>
    <property type="molecule type" value="Genomic_DNA"/>
</dbReference>
<evidence type="ECO:0000256" key="6">
    <source>
        <dbReference type="ARBA" id="ARBA00022801"/>
    </source>
</evidence>